<evidence type="ECO:0000256" key="1">
    <source>
        <dbReference type="ARBA" id="ARBA00001946"/>
    </source>
</evidence>
<dbReference type="SFLD" id="SFLDS00003">
    <property type="entry name" value="Haloacid_Dehalogenase"/>
    <property type="match status" value="1"/>
</dbReference>
<gene>
    <name evidence="4" type="ORF">GCM10023116_23630</name>
</gene>
<dbReference type="PANTHER" id="PTHR46470:SF4">
    <property type="entry name" value="5-AMINO-6-(5-PHOSPHO-D-RIBITYLAMINO)URACIL PHOSPHATASE YIGB"/>
    <property type="match status" value="1"/>
</dbReference>
<dbReference type="PANTHER" id="PTHR46470">
    <property type="entry name" value="N-ACYLNEURAMINATE-9-PHOSPHATASE"/>
    <property type="match status" value="1"/>
</dbReference>
<dbReference type="NCBIfam" id="TIGR01509">
    <property type="entry name" value="HAD-SF-IA-v3"/>
    <property type="match status" value="1"/>
</dbReference>
<dbReference type="SFLD" id="SFLDG01129">
    <property type="entry name" value="C1.5:_HAD__Beta-PGM__Phosphata"/>
    <property type="match status" value="1"/>
</dbReference>
<dbReference type="RefSeq" id="WP_345196172.1">
    <property type="nucleotide sequence ID" value="NZ_BAABFL010000359.1"/>
</dbReference>
<dbReference type="NCBIfam" id="TIGR01549">
    <property type="entry name" value="HAD-SF-IA-v1"/>
    <property type="match status" value="1"/>
</dbReference>
<dbReference type="InterPro" id="IPR023214">
    <property type="entry name" value="HAD_sf"/>
</dbReference>
<sequence length="234" mass="26983">MTLKLITFDLDDTLWDNLVVIKEAVRQCYSWLLENYPNLADHYDLEGLDALKNRFREQYPEFRHQVSRARIIGMEIALEEAGYGREEIVAGAEAAFEIFSQWRRRIAYYPGVLDTLEYLHEHYTLAALTNGNIEMANLQIERFFDFVLKAEDINSSKPDPLMYQLAMEQAGVTADEMLHIGDSPENDVLAAKQLGIRTVWFNPQDEPWTYDISPDYVIKSIPELRTIVTPSGLS</sequence>
<dbReference type="InterPro" id="IPR006439">
    <property type="entry name" value="HAD-SF_hydro_IA"/>
</dbReference>
<dbReference type="GO" id="GO:0016787">
    <property type="term" value="F:hydrolase activity"/>
    <property type="evidence" value="ECO:0007669"/>
    <property type="project" value="UniProtKB-KW"/>
</dbReference>
<protein>
    <submittedName>
        <fullName evidence="4">HAD family hydrolase</fullName>
    </submittedName>
</protein>
<dbReference type="Pfam" id="PF00702">
    <property type="entry name" value="Hydrolase"/>
    <property type="match status" value="1"/>
</dbReference>
<dbReference type="SUPFAM" id="SSF56784">
    <property type="entry name" value="HAD-like"/>
    <property type="match status" value="1"/>
</dbReference>
<name>A0ABP8V463_9GAMM</name>
<dbReference type="PRINTS" id="PR00413">
    <property type="entry name" value="HADHALOGNASE"/>
</dbReference>
<dbReference type="InterPro" id="IPR051400">
    <property type="entry name" value="HAD-like_hydrolase"/>
</dbReference>
<dbReference type="Gene3D" id="3.40.50.1000">
    <property type="entry name" value="HAD superfamily/HAD-like"/>
    <property type="match status" value="1"/>
</dbReference>
<dbReference type="InterPro" id="IPR036412">
    <property type="entry name" value="HAD-like_sf"/>
</dbReference>
<evidence type="ECO:0000256" key="3">
    <source>
        <dbReference type="ARBA" id="ARBA00022842"/>
    </source>
</evidence>
<evidence type="ECO:0000313" key="4">
    <source>
        <dbReference type="EMBL" id="GAA4650080.1"/>
    </source>
</evidence>
<dbReference type="Gene3D" id="1.20.120.1600">
    <property type="match status" value="1"/>
</dbReference>
<comment type="caution">
    <text evidence="4">The sequence shown here is derived from an EMBL/GenBank/DDBJ whole genome shotgun (WGS) entry which is preliminary data.</text>
</comment>
<keyword evidence="5" id="KW-1185">Reference proteome</keyword>
<organism evidence="4 5">
    <name type="scientific">Kistimonas scapharcae</name>
    <dbReference type="NCBI Taxonomy" id="1036133"/>
    <lineage>
        <taxon>Bacteria</taxon>
        <taxon>Pseudomonadati</taxon>
        <taxon>Pseudomonadota</taxon>
        <taxon>Gammaproteobacteria</taxon>
        <taxon>Oceanospirillales</taxon>
        <taxon>Endozoicomonadaceae</taxon>
        <taxon>Kistimonas</taxon>
    </lineage>
</organism>
<keyword evidence="3" id="KW-0460">Magnesium</keyword>
<dbReference type="Proteomes" id="UP001500604">
    <property type="component" value="Unassembled WGS sequence"/>
</dbReference>
<comment type="cofactor">
    <cofactor evidence="1">
        <name>Mg(2+)</name>
        <dbReference type="ChEBI" id="CHEBI:18420"/>
    </cofactor>
</comment>
<evidence type="ECO:0000313" key="5">
    <source>
        <dbReference type="Proteomes" id="UP001500604"/>
    </source>
</evidence>
<accession>A0ABP8V463</accession>
<keyword evidence="2 4" id="KW-0378">Hydrolase</keyword>
<proteinExistence type="predicted"/>
<evidence type="ECO:0000256" key="2">
    <source>
        <dbReference type="ARBA" id="ARBA00022801"/>
    </source>
</evidence>
<dbReference type="EMBL" id="BAABFL010000359">
    <property type="protein sequence ID" value="GAA4650080.1"/>
    <property type="molecule type" value="Genomic_DNA"/>
</dbReference>
<reference evidence="5" key="1">
    <citation type="journal article" date="2019" name="Int. J. Syst. Evol. Microbiol.">
        <title>The Global Catalogue of Microorganisms (GCM) 10K type strain sequencing project: providing services to taxonomists for standard genome sequencing and annotation.</title>
        <authorList>
            <consortium name="The Broad Institute Genomics Platform"/>
            <consortium name="The Broad Institute Genome Sequencing Center for Infectious Disease"/>
            <person name="Wu L."/>
            <person name="Ma J."/>
        </authorList>
    </citation>
    <scope>NUCLEOTIDE SEQUENCE [LARGE SCALE GENOMIC DNA]</scope>
    <source>
        <strain evidence="5">JCM 17805</strain>
    </source>
</reference>